<dbReference type="NCBIfam" id="NF001862">
    <property type="entry name" value="PRK00601.1"/>
    <property type="match status" value="1"/>
</dbReference>
<sequence>MEFCHTEETLQVVRLSQNATIPARGSPGAAGLDLCSAYNCVIPPHCSRVVFTDLLIKPPHGCYGRIAPRSGLAVKHFIDVGAGVIDEDYRGNVGVVLFNFGNSDFEVKKGDRIAQLICERISYPAVQEVDSLDNTDRGDSGFGSTGSGACGGRDTAWYIS</sequence>
<dbReference type="Proteomes" id="UP000150883">
    <property type="component" value="Segment"/>
</dbReference>
<dbReference type="GO" id="GO:0046081">
    <property type="term" value="P:dUTP catabolic process"/>
    <property type="evidence" value="ECO:0007669"/>
    <property type="project" value="InterPro"/>
</dbReference>
<dbReference type="SUPFAM" id="SSF51283">
    <property type="entry name" value="dUTPase-like"/>
    <property type="match status" value="1"/>
</dbReference>
<keyword evidence="8" id="KW-0460">Magnesium</keyword>
<dbReference type="NCBIfam" id="TIGR00576">
    <property type="entry name" value="dut"/>
    <property type="match status" value="1"/>
</dbReference>
<dbReference type="GO" id="GO:0000287">
    <property type="term" value="F:magnesium ion binding"/>
    <property type="evidence" value="ECO:0007669"/>
    <property type="project" value="InterPro"/>
</dbReference>
<dbReference type="EC" id="3.6.1.23" evidence="4"/>
<evidence type="ECO:0000256" key="3">
    <source>
        <dbReference type="ARBA" id="ARBA00006581"/>
    </source>
</evidence>
<comment type="cofactor">
    <cofactor evidence="1">
        <name>Mg(2+)</name>
        <dbReference type="ChEBI" id="CHEBI:18420"/>
    </cofactor>
</comment>
<dbReference type="GO" id="GO:0004170">
    <property type="term" value="F:dUTP diphosphatase activity"/>
    <property type="evidence" value="ECO:0007669"/>
    <property type="project" value="UniProtKB-EC"/>
</dbReference>
<dbReference type="CDD" id="cd07557">
    <property type="entry name" value="trimeric_dUTPase"/>
    <property type="match status" value="1"/>
</dbReference>
<evidence type="ECO:0000259" key="12">
    <source>
        <dbReference type="Pfam" id="PF00692"/>
    </source>
</evidence>
<dbReference type="EMBL" id="KF234407">
    <property type="protein sequence ID" value="AHZ33703.1"/>
    <property type="molecule type" value="Genomic_DNA"/>
</dbReference>
<dbReference type="InterPro" id="IPR008181">
    <property type="entry name" value="dUTPase"/>
</dbReference>
<keyword evidence="9" id="KW-0546">Nucleotide metabolism</keyword>
<evidence type="ECO:0000256" key="1">
    <source>
        <dbReference type="ARBA" id="ARBA00001946"/>
    </source>
</evidence>
<evidence type="ECO:0000256" key="5">
    <source>
        <dbReference type="ARBA" id="ARBA00021732"/>
    </source>
</evidence>
<protein>
    <recommendedName>
        <fullName evidence="5">Deoxyuridine 5'-triphosphate nucleotidohydrolase</fullName>
        <ecNumber evidence="4">3.6.1.23</ecNumber>
    </recommendedName>
    <alternativeName>
        <fullName evidence="10">dUTP pyrophosphatase</fullName>
    </alternativeName>
</protein>
<evidence type="ECO:0000256" key="2">
    <source>
        <dbReference type="ARBA" id="ARBA00003495"/>
    </source>
</evidence>
<organism evidence="13 14">
    <name type="scientific">Orf virus</name>
    <name type="common">ORFV</name>
    <dbReference type="NCBI Taxonomy" id="10258"/>
    <lineage>
        <taxon>Viruses</taxon>
        <taxon>Varidnaviria</taxon>
        <taxon>Bamfordvirae</taxon>
        <taxon>Nucleocytoviricota</taxon>
        <taxon>Pokkesviricetes</taxon>
        <taxon>Chitovirales</taxon>
        <taxon>Poxviridae</taxon>
        <taxon>Chordopoxvirinae</taxon>
        <taxon>Parapoxvirus</taxon>
        <taxon>Parapoxvirus orf</taxon>
    </lineage>
</organism>
<name>A0A0F6N1U7_ORFV</name>
<dbReference type="InterPro" id="IPR033704">
    <property type="entry name" value="dUTPase_trimeric"/>
</dbReference>
<keyword evidence="7" id="KW-0378">Hydrolase</keyword>
<organismHost>
    <name type="scientific">Ovis aries</name>
    <name type="common">Sheep</name>
    <dbReference type="NCBI Taxonomy" id="9940"/>
</organismHost>
<evidence type="ECO:0000256" key="10">
    <source>
        <dbReference type="ARBA" id="ARBA00030698"/>
    </source>
</evidence>
<evidence type="ECO:0000256" key="6">
    <source>
        <dbReference type="ARBA" id="ARBA00022723"/>
    </source>
</evidence>
<keyword evidence="6" id="KW-0479">Metal-binding</keyword>
<evidence type="ECO:0000313" key="14">
    <source>
        <dbReference type="Proteomes" id="UP000150883"/>
    </source>
</evidence>
<evidence type="ECO:0000256" key="11">
    <source>
        <dbReference type="ARBA" id="ARBA00047686"/>
    </source>
</evidence>
<dbReference type="PANTHER" id="PTHR11241">
    <property type="entry name" value="DEOXYURIDINE 5'-TRIPHOSPHATE NUCLEOTIDOHYDROLASE"/>
    <property type="match status" value="1"/>
</dbReference>
<dbReference type="InterPro" id="IPR029054">
    <property type="entry name" value="dUTPase-like"/>
</dbReference>
<comment type="similarity">
    <text evidence="3">Belongs to the dUTPase family.</text>
</comment>
<dbReference type="PANTHER" id="PTHR11241:SF0">
    <property type="entry name" value="DEOXYURIDINE 5'-TRIPHOSPHATE NUCLEOTIDOHYDROLASE"/>
    <property type="match status" value="1"/>
</dbReference>
<dbReference type="Gene3D" id="2.70.40.10">
    <property type="match status" value="1"/>
</dbReference>
<organismHost>
    <name type="scientific">Homo sapiens</name>
    <name type="common">Human</name>
    <dbReference type="NCBI Taxonomy" id="9606"/>
</organismHost>
<comment type="catalytic activity">
    <reaction evidence="11">
        <text>dUTP + H2O = dUMP + diphosphate + H(+)</text>
        <dbReference type="Rhea" id="RHEA:10248"/>
        <dbReference type="ChEBI" id="CHEBI:15377"/>
        <dbReference type="ChEBI" id="CHEBI:15378"/>
        <dbReference type="ChEBI" id="CHEBI:33019"/>
        <dbReference type="ChEBI" id="CHEBI:61555"/>
        <dbReference type="ChEBI" id="CHEBI:246422"/>
        <dbReference type="EC" id="3.6.1.23"/>
    </reaction>
</comment>
<organismHost>
    <name type="scientific">Capra hircus</name>
    <name type="common">Goat</name>
    <dbReference type="NCBI Taxonomy" id="9925"/>
</organismHost>
<dbReference type="GO" id="GO:0006226">
    <property type="term" value="P:dUMP biosynthetic process"/>
    <property type="evidence" value="ECO:0007669"/>
    <property type="project" value="InterPro"/>
</dbReference>
<comment type="function">
    <text evidence="2">This enzyme is involved in nucleotide metabolism: it produces dUMP, the immediate precursor of thymidine nucleotides and it decreases the intracellular concentration of dUTP so that uracil cannot be incorporated into DNA.</text>
</comment>
<reference evidence="13 14" key="1">
    <citation type="submission" date="2013-06" db="EMBL/GenBank/DDBJ databases">
        <title>Complete genome of orf virus NA1/11 and comparative genomic with other parapoxvirus.</title>
        <authorList>
            <person name="Li W."/>
            <person name="Hao W."/>
            <person name="Ning Z."/>
            <person name="Chi X."/>
            <person name="Tong C."/>
            <person name="Gao F."/>
            <person name="Song D."/>
            <person name="Li M."/>
            <person name="Luo S."/>
        </authorList>
    </citation>
    <scope>NUCLEOTIDE SEQUENCE [LARGE SCALE GENOMIC DNA]</scope>
    <source>
        <strain evidence="13">NA1/11</strain>
    </source>
</reference>
<accession>A0A0F6N1U7</accession>
<proteinExistence type="inferred from homology"/>
<feature type="domain" description="dUTPase-like" evidence="12">
    <location>
        <begin position="18"/>
        <end position="146"/>
    </location>
</feature>
<dbReference type="InterPro" id="IPR036157">
    <property type="entry name" value="dUTPase-like_sf"/>
</dbReference>
<dbReference type="Pfam" id="PF00692">
    <property type="entry name" value="dUTPase"/>
    <property type="match status" value="1"/>
</dbReference>
<dbReference type="FunFam" id="2.70.40.10:FF:000004">
    <property type="entry name" value="Deoxyuridine triphosphatase"/>
    <property type="match status" value="1"/>
</dbReference>
<evidence type="ECO:0000256" key="4">
    <source>
        <dbReference type="ARBA" id="ARBA00012379"/>
    </source>
</evidence>
<evidence type="ECO:0000256" key="7">
    <source>
        <dbReference type="ARBA" id="ARBA00022801"/>
    </source>
</evidence>
<evidence type="ECO:0000313" key="13">
    <source>
        <dbReference type="EMBL" id="AHZ33703.1"/>
    </source>
</evidence>
<evidence type="ECO:0000256" key="9">
    <source>
        <dbReference type="ARBA" id="ARBA00023080"/>
    </source>
</evidence>
<evidence type="ECO:0000256" key="8">
    <source>
        <dbReference type="ARBA" id="ARBA00022842"/>
    </source>
</evidence>